<reference evidence="9" key="1">
    <citation type="submission" date="2020-09" db="EMBL/GenBank/DDBJ databases">
        <authorList>
            <person name="Kim M.K."/>
        </authorList>
    </citation>
    <scope>NUCLEOTIDE SEQUENCE</scope>
    <source>
        <strain evidence="9">BT704</strain>
    </source>
</reference>
<dbReference type="GO" id="GO:0032993">
    <property type="term" value="C:protein-DNA complex"/>
    <property type="evidence" value="ECO:0007669"/>
    <property type="project" value="TreeGrafter"/>
</dbReference>
<dbReference type="AlphaFoldDB" id="A0A927GBC8"/>
<evidence type="ECO:0000259" key="8">
    <source>
        <dbReference type="PROSITE" id="PS50930"/>
    </source>
</evidence>
<dbReference type="Proteomes" id="UP000653797">
    <property type="component" value="Unassembled WGS sequence"/>
</dbReference>
<accession>A0A927GBC8</accession>
<keyword evidence="3" id="KW-0805">Transcription regulation</keyword>
<dbReference type="SMART" id="SM00850">
    <property type="entry name" value="LytTR"/>
    <property type="match status" value="1"/>
</dbReference>
<dbReference type="RefSeq" id="WP_191037196.1">
    <property type="nucleotide sequence ID" value="NZ_JACXAA010000001.1"/>
</dbReference>
<dbReference type="InterPro" id="IPR039420">
    <property type="entry name" value="WalR-like"/>
</dbReference>
<keyword evidence="2" id="KW-0902">Two-component regulatory system</keyword>
<feature type="modified residue" description="4-aspartylphosphate" evidence="6">
    <location>
        <position position="55"/>
    </location>
</feature>
<dbReference type="Gene3D" id="2.40.50.1020">
    <property type="entry name" value="LytTr DNA-binding domain"/>
    <property type="match status" value="1"/>
</dbReference>
<protein>
    <submittedName>
        <fullName evidence="9">Response regulator</fullName>
    </submittedName>
</protein>
<organism evidence="9 10">
    <name type="scientific">Spirosoma validum</name>
    <dbReference type="NCBI Taxonomy" id="2771355"/>
    <lineage>
        <taxon>Bacteria</taxon>
        <taxon>Pseudomonadati</taxon>
        <taxon>Bacteroidota</taxon>
        <taxon>Cytophagia</taxon>
        <taxon>Cytophagales</taxon>
        <taxon>Cytophagaceae</taxon>
        <taxon>Spirosoma</taxon>
    </lineage>
</organism>
<dbReference type="Pfam" id="PF00072">
    <property type="entry name" value="Response_reg"/>
    <property type="match status" value="1"/>
</dbReference>
<dbReference type="GO" id="GO:0000976">
    <property type="term" value="F:transcription cis-regulatory region binding"/>
    <property type="evidence" value="ECO:0007669"/>
    <property type="project" value="TreeGrafter"/>
</dbReference>
<evidence type="ECO:0000259" key="7">
    <source>
        <dbReference type="PROSITE" id="PS50110"/>
    </source>
</evidence>
<keyword evidence="1 6" id="KW-0597">Phosphoprotein</keyword>
<feature type="domain" description="Response regulatory" evidence="7">
    <location>
        <begin position="5"/>
        <end position="121"/>
    </location>
</feature>
<evidence type="ECO:0000256" key="4">
    <source>
        <dbReference type="ARBA" id="ARBA00023125"/>
    </source>
</evidence>
<dbReference type="InterPro" id="IPR011006">
    <property type="entry name" value="CheY-like_superfamily"/>
</dbReference>
<evidence type="ECO:0000313" key="9">
    <source>
        <dbReference type="EMBL" id="MBD2751553.1"/>
    </source>
</evidence>
<dbReference type="SMART" id="SM00448">
    <property type="entry name" value="REC"/>
    <property type="match status" value="1"/>
</dbReference>
<dbReference type="PROSITE" id="PS50930">
    <property type="entry name" value="HTH_LYTTR"/>
    <property type="match status" value="1"/>
</dbReference>
<feature type="domain" description="HTH LytTR-type" evidence="8">
    <location>
        <begin position="144"/>
        <end position="242"/>
    </location>
</feature>
<dbReference type="CDD" id="cd17534">
    <property type="entry name" value="REC_DC-like"/>
    <property type="match status" value="1"/>
</dbReference>
<evidence type="ECO:0000256" key="5">
    <source>
        <dbReference type="ARBA" id="ARBA00023163"/>
    </source>
</evidence>
<evidence type="ECO:0000256" key="3">
    <source>
        <dbReference type="ARBA" id="ARBA00023015"/>
    </source>
</evidence>
<dbReference type="GO" id="GO:0005829">
    <property type="term" value="C:cytosol"/>
    <property type="evidence" value="ECO:0007669"/>
    <property type="project" value="TreeGrafter"/>
</dbReference>
<comment type="caution">
    <text evidence="9">The sequence shown here is derived from an EMBL/GenBank/DDBJ whole genome shotgun (WGS) entry which is preliminary data.</text>
</comment>
<keyword evidence="5" id="KW-0804">Transcription</keyword>
<evidence type="ECO:0000313" key="10">
    <source>
        <dbReference type="Proteomes" id="UP000653797"/>
    </source>
</evidence>
<dbReference type="PANTHER" id="PTHR48111">
    <property type="entry name" value="REGULATOR OF RPOS"/>
    <property type="match status" value="1"/>
</dbReference>
<dbReference type="SUPFAM" id="SSF52172">
    <property type="entry name" value="CheY-like"/>
    <property type="match status" value="1"/>
</dbReference>
<keyword evidence="10" id="KW-1185">Reference proteome</keyword>
<dbReference type="EMBL" id="JACXAA010000001">
    <property type="protein sequence ID" value="MBD2751553.1"/>
    <property type="molecule type" value="Genomic_DNA"/>
</dbReference>
<proteinExistence type="predicted"/>
<dbReference type="InterPro" id="IPR001789">
    <property type="entry name" value="Sig_transdc_resp-reg_receiver"/>
</dbReference>
<name>A0A927GBC8_9BACT</name>
<dbReference type="InterPro" id="IPR007492">
    <property type="entry name" value="LytTR_DNA-bd_dom"/>
</dbReference>
<evidence type="ECO:0000256" key="6">
    <source>
        <dbReference type="PROSITE-ProRule" id="PRU00169"/>
    </source>
</evidence>
<keyword evidence="4" id="KW-0238">DNA-binding</keyword>
<evidence type="ECO:0000256" key="2">
    <source>
        <dbReference type="ARBA" id="ARBA00023012"/>
    </source>
</evidence>
<dbReference type="Gene3D" id="3.40.50.2300">
    <property type="match status" value="1"/>
</dbReference>
<dbReference type="Pfam" id="PF04397">
    <property type="entry name" value="LytTR"/>
    <property type="match status" value="1"/>
</dbReference>
<evidence type="ECO:0000256" key="1">
    <source>
        <dbReference type="ARBA" id="ARBA00022553"/>
    </source>
</evidence>
<dbReference type="PANTHER" id="PTHR48111:SF1">
    <property type="entry name" value="TWO-COMPONENT RESPONSE REGULATOR ORR33"/>
    <property type="match status" value="1"/>
</dbReference>
<gene>
    <name evidence="9" type="ORF">IC230_01520</name>
</gene>
<dbReference type="PROSITE" id="PS50110">
    <property type="entry name" value="RESPONSE_REGULATORY"/>
    <property type="match status" value="1"/>
</dbReference>
<sequence>MRSLKILIVEDETITAMDLCETLEGAGHEVTATARTIEQAVKAVRMNPPDLALIDIHLEGSSADGIATAKKLLTIHSMPIIYLTANSEPETFQLAKETLPIAYLLKPFRQEELKLQVELAYHYFQSTLDDFTDPLASEQVFLPVDKGYEKINSTDVLYVEADGSYTKVFLLGQKTPYQISANLSHMAQYFPWPNFHRLSRSLLVNLNYIKRIEDNYLFMNDNQTVLQIPVASRKELMKKLKIVRTK</sequence>
<dbReference type="GO" id="GO:0006355">
    <property type="term" value="P:regulation of DNA-templated transcription"/>
    <property type="evidence" value="ECO:0007669"/>
    <property type="project" value="TreeGrafter"/>
</dbReference>
<dbReference type="GO" id="GO:0000156">
    <property type="term" value="F:phosphorelay response regulator activity"/>
    <property type="evidence" value="ECO:0007669"/>
    <property type="project" value="TreeGrafter"/>
</dbReference>